<protein>
    <submittedName>
        <fullName evidence="1">Uncharacterized protein</fullName>
    </submittedName>
</protein>
<accession>X0VNG4</accession>
<dbReference type="AlphaFoldDB" id="X0VNG4"/>
<name>X0VNG4_9ZZZZ</name>
<comment type="caution">
    <text evidence="1">The sequence shown here is derived from an EMBL/GenBank/DDBJ whole genome shotgun (WGS) entry which is preliminary data.</text>
</comment>
<reference evidence="1" key="1">
    <citation type="journal article" date="2014" name="Front. Microbiol.">
        <title>High frequency of phylogenetically diverse reductive dehalogenase-homologous genes in deep subseafloor sedimentary metagenomes.</title>
        <authorList>
            <person name="Kawai M."/>
            <person name="Futagami T."/>
            <person name="Toyoda A."/>
            <person name="Takaki Y."/>
            <person name="Nishi S."/>
            <person name="Hori S."/>
            <person name="Arai W."/>
            <person name="Tsubouchi T."/>
            <person name="Morono Y."/>
            <person name="Uchiyama I."/>
            <person name="Ito T."/>
            <person name="Fujiyama A."/>
            <person name="Inagaki F."/>
            <person name="Takami H."/>
        </authorList>
    </citation>
    <scope>NUCLEOTIDE SEQUENCE</scope>
    <source>
        <strain evidence="1">Expedition CK06-06</strain>
    </source>
</reference>
<evidence type="ECO:0000313" key="1">
    <source>
        <dbReference type="EMBL" id="GAG13968.1"/>
    </source>
</evidence>
<dbReference type="EMBL" id="BARS01021214">
    <property type="protein sequence ID" value="GAG13968.1"/>
    <property type="molecule type" value="Genomic_DNA"/>
</dbReference>
<sequence length="65" mass="7622">MKVKIPFDFDKMAQKELGVELTIPEGVVHDLVRGFFMNLNYHQRQAWIHSNISDKNVKHIGEEEL</sequence>
<gene>
    <name evidence="1" type="ORF">S01H1_34113</name>
</gene>
<proteinExistence type="predicted"/>
<organism evidence="1">
    <name type="scientific">marine sediment metagenome</name>
    <dbReference type="NCBI Taxonomy" id="412755"/>
    <lineage>
        <taxon>unclassified sequences</taxon>
        <taxon>metagenomes</taxon>
        <taxon>ecological metagenomes</taxon>
    </lineage>
</organism>